<feature type="non-terminal residue" evidence="1">
    <location>
        <position position="67"/>
    </location>
</feature>
<evidence type="ECO:0000313" key="1">
    <source>
        <dbReference type="EMBL" id="KON32880.1"/>
    </source>
</evidence>
<comment type="caution">
    <text evidence="1">The sequence shown here is derived from an EMBL/GenBank/DDBJ whole genome shotgun (WGS) entry which is preliminary data.</text>
</comment>
<evidence type="ECO:0000313" key="2">
    <source>
        <dbReference type="Proteomes" id="UP000037237"/>
    </source>
</evidence>
<sequence>MEDLTGSHLSDSILKAVEEYNKYRSPEATAKLIEIQKHEFVVEFEGPFCSSCGVQDYIEDFIYELED</sequence>
<accession>A0A0M0BWX2</accession>
<reference evidence="1 2" key="1">
    <citation type="submission" date="2015-06" db="EMBL/GenBank/DDBJ databases">
        <title>New insights into the roles of widespread benthic archaea in carbon and nitrogen cycling.</title>
        <authorList>
            <person name="Lazar C.S."/>
            <person name="Baker B.J."/>
            <person name="Seitz K.W."/>
            <person name="Hyde A.S."/>
            <person name="Dick G.J."/>
            <person name="Hinrichs K.-U."/>
            <person name="Teske A.P."/>
        </authorList>
    </citation>
    <scope>NUCLEOTIDE SEQUENCE [LARGE SCALE GENOMIC DNA]</scope>
    <source>
        <strain evidence="1">SG8-32-1</strain>
    </source>
</reference>
<proteinExistence type="predicted"/>
<dbReference type="Proteomes" id="UP000037237">
    <property type="component" value="Unassembled WGS sequence"/>
</dbReference>
<name>A0A0M0BWX2_9ARCH</name>
<organism evidence="1 2">
    <name type="scientific">miscellaneous Crenarchaeota group-1 archaeon SG8-32-1</name>
    <dbReference type="NCBI Taxonomy" id="1685124"/>
    <lineage>
        <taxon>Archaea</taxon>
        <taxon>Candidatus Bathyarchaeota</taxon>
        <taxon>MCG-1</taxon>
    </lineage>
</organism>
<evidence type="ECO:0008006" key="3">
    <source>
        <dbReference type="Google" id="ProtNLM"/>
    </source>
</evidence>
<gene>
    <name evidence="1" type="ORF">AC477_02330</name>
</gene>
<dbReference type="AlphaFoldDB" id="A0A0M0BWX2"/>
<protein>
    <recommendedName>
        <fullName evidence="3">NIF system FeS cluster assembly NifU C-terminal domain-containing protein</fullName>
    </recommendedName>
</protein>
<dbReference type="EMBL" id="LFWU01000049">
    <property type="protein sequence ID" value="KON32880.1"/>
    <property type="molecule type" value="Genomic_DNA"/>
</dbReference>